<organism evidence="2 3">
    <name type="scientific">Collybia nuda</name>
    <dbReference type="NCBI Taxonomy" id="64659"/>
    <lineage>
        <taxon>Eukaryota</taxon>
        <taxon>Fungi</taxon>
        <taxon>Dikarya</taxon>
        <taxon>Basidiomycota</taxon>
        <taxon>Agaricomycotina</taxon>
        <taxon>Agaricomycetes</taxon>
        <taxon>Agaricomycetidae</taxon>
        <taxon>Agaricales</taxon>
        <taxon>Tricholomatineae</taxon>
        <taxon>Clitocybaceae</taxon>
        <taxon>Collybia</taxon>
    </lineage>
</organism>
<gene>
    <name evidence="2" type="ORF">BDZ94DRAFT_1202160</name>
</gene>
<reference evidence="2" key="1">
    <citation type="submission" date="2020-11" db="EMBL/GenBank/DDBJ databases">
        <authorList>
            <consortium name="DOE Joint Genome Institute"/>
            <person name="Ahrendt S."/>
            <person name="Riley R."/>
            <person name="Andreopoulos W."/>
            <person name="Labutti K."/>
            <person name="Pangilinan J."/>
            <person name="Ruiz-Duenas F.J."/>
            <person name="Barrasa J.M."/>
            <person name="Sanchez-Garcia M."/>
            <person name="Camarero S."/>
            <person name="Miyauchi S."/>
            <person name="Serrano A."/>
            <person name="Linde D."/>
            <person name="Babiker R."/>
            <person name="Drula E."/>
            <person name="Ayuso-Fernandez I."/>
            <person name="Pacheco R."/>
            <person name="Padilla G."/>
            <person name="Ferreira P."/>
            <person name="Barriuso J."/>
            <person name="Kellner H."/>
            <person name="Castanera R."/>
            <person name="Alfaro M."/>
            <person name="Ramirez L."/>
            <person name="Pisabarro A.G."/>
            <person name="Kuo A."/>
            <person name="Tritt A."/>
            <person name="Lipzen A."/>
            <person name="He G."/>
            <person name="Yan M."/>
            <person name="Ng V."/>
            <person name="Cullen D."/>
            <person name="Martin F."/>
            <person name="Rosso M.-N."/>
            <person name="Henrissat B."/>
            <person name="Hibbett D."/>
            <person name="Martinez A.T."/>
            <person name="Grigoriev I.V."/>
        </authorList>
    </citation>
    <scope>NUCLEOTIDE SEQUENCE</scope>
    <source>
        <strain evidence="2">CBS 247.69</strain>
    </source>
</reference>
<protein>
    <recommendedName>
        <fullName evidence="1">G domain-containing protein</fullName>
    </recommendedName>
</protein>
<evidence type="ECO:0000259" key="1">
    <source>
        <dbReference type="Pfam" id="PF01926"/>
    </source>
</evidence>
<dbReference type="Pfam" id="PF01926">
    <property type="entry name" value="MMR_HSR1"/>
    <property type="match status" value="1"/>
</dbReference>
<comment type="caution">
    <text evidence="2">The sequence shown here is derived from an EMBL/GenBank/DDBJ whole genome shotgun (WGS) entry which is preliminary data.</text>
</comment>
<dbReference type="Proteomes" id="UP000807353">
    <property type="component" value="Unassembled WGS sequence"/>
</dbReference>
<feature type="domain" description="G" evidence="1">
    <location>
        <begin position="32"/>
        <end position="170"/>
    </location>
</feature>
<dbReference type="CDD" id="cd00882">
    <property type="entry name" value="Ras_like_GTPase"/>
    <property type="match status" value="1"/>
</dbReference>
<dbReference type="GO" id="GO:0005525">
    <property type="term" value="F:GTP binding"/>
    <property type="evidence" value="ECO:0007669"/>
    <property type="project" value="InterPro"/>
</dbReference>
<dbReference type="OrthoDB" id="59699at2759"/>
<evidence type="ECO:0000313" key="2">
    <source>
        <dbReference type="EMBL" id="KAF9457836.1"/>
    </source>
</evidence>
<proteinExistence type="predicted"/>
<sequence length="271" mass="30402">MLTLQPKITAPVLDTQNEKRYTELKEKAGRFRVLIIGGANAGKTTILQKICNTTENPEITTGEGKKINSSTIEPTIVRGHHDIRNEMVFQSSPTFIFHDSCGFEAGGTDEFEKAKSFVAESAKEKILSKQVHVIWYCIAMDDDRPVTYAEMQFFSKSGTGKVPVIVVFTKCEALEIKAITKLQDIGYEFDEAVEKASNLVSKELKDTQEMLEQMDYPPKGYVCLQELEKPENDCQDLVKCTAEVLDSRVLQGLFISTQQNSLDLAMEISLR</sequence>
<accession>A0A9P6C9Y4</accession>
<dbReference type="SUPFAM" id="SSF52540">
    <property type="entry name" value="P-loop containing nucleoside triphosphate hydrolases"/>
    <property type="match status" value="1"/>
</dbReference>
<dbReference type="AlphaFoldDB" id="A0A9P6C9Y4"/>
<evidence type="ECO:0000313" key="3">
    <source>
        <dbReference type="Proteomes" id="UP000807353"/>
    </source>
</evidence>
<name>A0A9P6C9Y4_9AGAR</name>
<dbReference type="InterPro" id="IPR027417">
    <property type="entry name" value="P-loop_NTPase"/>
</dbReference>
<dbReference type="InterPro" id="IPR006073">
    <property type="entry name" value="GTP-bd"/>
</dbReference>
<dbReference type="EMBL" id="MU150357">
    <property type="protein sequence ID" value="KAF9457836.1"/>
    <property type="molecule type" value="Genomic_DNA"/>
</dbReference>
<keyword evidence="3" id="KW-1185">Reference proteome</keyword>
<dbReference type="Gene3D" id="3.40.50.300">
    <property type="entry name" value="P-loop containing nucleotide triphosphate hydrolases"/>
    <property type="match status" value="1"/>
</dbReference>